<keyword evidence="13" id="KW-0254">Endocytosis</keyword>
<dbReference type="InterPro" id="IPR011042">
    <property type="entry name" value="6-blade_b-propeller_TolB-like"/>
</dbReference>
<dbReference type="InterPro" id="IPR000033">
    <property type="entry name" value="LDLR_classB_rpt"/>
</dbReference>
<dbReference type="FunFam" id="3.30.60.270:FF:000002">
    <property type="entry name" value="Sortilin-related receptor isoform A"/>
    <property type="match status" value="1"/>
</dbReference>
<evidence type="ECO:0000256" key="30">
    <source>
        <dbReference type="SAM" id="MobiDB-lite"/>
    </source>
</evidence>
<keyword evidence="20" id="KW-0333">Golgi apparatus</keyword>
<dbReference type="FunFam" id="4.10.400.10:FF:000034">
    <property type="entry name" value="Low-density lipoprotein receptor-related protein 2"/>
    <property type="match status" value="1"/>
</dbReference>
<sequence>MRISDEQPSIISMFYISPVLNSHYVFTDVIHNYIFTTRNFGKSFSKHSTPFTPDLISMHPTNSETFLGMEKNDPLRKLWLSEDFGVSWKEIQLQVKTFYWGINSVDPENTIFVERIEPRNYTTLLSSTDFFKSRNHTKVLITNIKDFEVRDKYLFVTRKQHLLGSRNPDGVLQLWVSYNRGSFKMAEFPSHLERKEIYIVDASDDQVFACVMHSETTTNLYISDVQRMKFSLSLENILYVSSRVTDSNFLSEERLADIHKVHGLRGVYIATQMKQRTGSNTTSEDLISVITFDKGGEWSLLKPPPIDKEGNPIKCDINDGCSLHLTQKFSQLYQRYRAPPILSKESAVGLIVASGVVDKSLKGHPRVFVSSDAGINWREVLDGSYIYMVGDYGGIIVAVSSFIHQETDEVLYSTDDGETWDSVKFVSDGSKPIRIYGLMTEQGEKTTTFTLFGSVRDRREWLLVRLDLRHVFKHDCRPEDYKLWSPHAPNRTCLLGREEIYERRISHTSCYNGQNYERPIKTENCPCEREDYECDFGFKEQADQCVRDEESEADPYAIPATCVPGEYYNRTQGYRKVPGDTCTGGNDFLYQPELKLCPSEDDEFLLVSEMNRISRFDLNSETPELLQIPLSNIRNVVALDFHYASRCLYWQDTDAVFRHCTHSSKKGNEAIAESNMAAVEGLALDWISGNIYFSDGERSVIEMVKANTSIAQVRRIILNNTYIDKPRGLAVHPVKGFLFIADWSEKCPSISKSYLDGSHYKVLFDASVVEWPNGVTIDLMDNKIFWTDAKLHYIASSNLDGSNMKHIVQGSKVVPHPFAVVVYKDWIYFDDWSKQMIMMANKHDGSGLHTLITTGGRAMDMKVFAPSLQNGSNACSGPNNGNCSHFCVPYPDGNYVCLCPDWAVKTKLSNGSEVCSCYNGSVMLQNGTCSQNTSVSCKEDEFACHNNTCISRSKLCDGVNDCGDYSDEGRDCDTTCDSGKFKCKNGQCIHATFRCDFDDDCGDGSDELNCDYPTCTASEFTCNNGRCIRKEYVCDLDDDCRDDSDEADCKNPEKVCTDNEFFCASGRHCIPLSWRCDGDGDCNDNSDELNCVNITCESWQFKCKTGSCIFDSWVCDSQDDCGDNSDEVNCTTSSVAPTTPSSTLSTAVPRDCSQWMFKCDTGVCVPFWWRCDGVNDCGDMSDEAKCGDEGDKTKSSSTTPAIPLTSENPKSCGENRFRCNSGSCIWSSWICDHLIDCPGGEDEENCKGDEICDVGYFRCVHSYGCIANKLICNGKDDCGDGSDEWGCRPSNSTGKPLTCTTQQYMCITGECIDIAKLCDKKDDCPDGSDEKTCTETAYSFKVHNLMVSRDSIGLHGFTLRWEAPVGQVHLDIEYLPSYRVATSSDWRNTTWTKNTYYEFKNLTSGTDYVVTVYARLSNHSEVAPPTEFLTITTEWAAPDPPTNITVSIYHTKHVLVKWNPPAILNGINAYRIYFSPPFPPHYETVKDMETSHAINFAFGPGVNYTFWMTSLNGELEGKMSAPCVIEFAREAVLSPVRNLHEVASTNNTVTLAWDHALHKGSGYTIVYRPEYISDHFVNTTNITGTQATVSNLAPGAKYEFRVFPFKGSFIGPDEKIEVTTKGTPLPVVANVKHKVDGNSITLFWTHPHDKRATQWSYGIYVFSPEVNDFELSGTTTDTNYTLTNLSSCAIYILRIRLVGPLGVGPAENVLYASTEFDKLAPPRNLNVALDTTSFMKITWQASCSSVDSDIGYKVLIKDLVLKRSHWIGLAARTDTKIFFHYVIHYGGNYSVQVQTDAPNSIPTDPVFFTAPTLPVVPQVKALREKNGTIYVTWQEVKWPKDLKDHKFIYSVWLSDDRSMEKAYQYNTTKPPFFLHSHPFSWSKVYVAVNVIDEHGYHGPLSDEYDLGSDESYAAVVLTQTSLVGVIVGVTVVFILLIG</sequence>
<evidence type="ECO:0000256" key="10">
    <source>
        <dbReference type="ARBA" id="ARBA00022448"/>
    </source>
</evidence>
<dbReference type="SMART" id="SM00602">
    <property type="entry name" value="VPS10"/>
    <property type="match status" value="1"/>
</dbReference>
<reference evidence="33 34" key="1">
    <citation type="submission" date="2013-11" db="EMBL/GenBank/DDBJ databases">
        <title>Genome sequencing of Stegodyphus mimosarum.</title>
        <authorList>
            <person name="Bechsgaard J."/>
        </authorList>
    </citation>
    <scope>NUCLEOTIDE SEQUENCE [LARGE SCALE GENOMIC DNA]</scope>
</reference>
<evidence type="ECO:0000256" key="12">
    <source>
        <dbReference type="ARBA" id="ARBA00022536"/>
    </source>
</evidence>
<dbReference type="GO" id="GO:0032585">
    <property type="term" value="C:multivesicular body membrane"/>
    <property type="evidence" value="ECO:0007669"/>
    <property type="project" value="UniProtKB-SubCell"/>
</dbReference>
<keyword evidence="14 31" id="KW-0812">Transmembrane</keyword>
<evidence type="ECO:0000256" key="18">
    <source>
        <dbReference type="ARBA" id="ARBA00022824"/>
    </source>
</evidence>
<dbReference type="Gene3D" id="2.60.40.10">
    <property type="entry name" value="Immunoglobulins"/>
    <property type="match status" value="4"/>
</dbReference>
<dbReference type="PROSITE" id="PS50853">
    <property type="entry name" value="FN3"/>
    <property type="match status" value="4"/>
</dbReference>
<feature type="disulfide bond" evidence="28">
    <location>
        <begin position="1034"/>
        <end position="1049"/>
    </location>
</feature>
<feature type="disulfide bond" evidence="28">
    <location>
        <begin position="1022"/>
        <end position="1040"/>
    </location>
</feature>
<dbReference type="FunFam" id="2.120.10.30:FF:000241">
    <property type="entry name" value="Low-density lipoprotein receptor-related protein 6"/>
    <property type="match status" value="1"/>
</dbReference>
<organism evidence="33 34">
    <name type="scientific">Stegodyphus mimosarum</name>
    <name type="common">African social velvet spider</name>
    <dbReference type="NCBI Taxonomy" id="407821"/>
    <lineage>
        <taxon>Eukaryota</taxon>
        <taxon>Metazoa</taxon>
        <taxon>Ecdysozoa</taxon>
        <taxon>Arthropoda</taxon>
        <taxon>Chelicerata</taxon>
        <taxon>Arachnida</taxon>
        <taxon>Araneae</taxon>
        <taxon>Araneomorphae</taxon>
        <taxon>Entelegynae</taxon>
        <taxon>Eresoidea</taxon>
        <taxon>Eresidae</taxon>
        <taxon>Stegodyphus</taxon>
    </lineage>
</organism>
<evidence type="ECO:0000256" key="11">
    <source>
        <dbReference type="ARBA" id="ARBA00022475"/>
    </source>
</evidence>
<proteinExistence type="inferred from homology"/>
<dbReference type="InterPro" id="IPR036055">
    <property type="entry name" value="LDL_receptor-like_sf"/>
</dbReference>
<evidence type="ECO:0000256" key="4">
    <source>
        <dbReference type="ARBA" id="ARBA00004212"/>
    </source>
</evidence>
<accession>A0A087TP67</accession>
<evidence type="ECO:0000256" key="13">
    <source>
        <dbReference type="ARBA" id="ARBA00022583"/>
    </source>
</evidence>
<evidence type="ECO:0000256" key="26">
    <source>
        <dbReference type="ARBA" id="ARBA00029896"/>
    </source>
</evidence>
<gene>
    <name evidence="33" type="ORF">X975_24150</name>
</gene>
<dbReference type="FunFam" id="4.10.400.10:FF:000065">
    <property type="entry name" value="Transmembrane protease serine 7"/>
    <property type="match status" value="1"/>
</dbReference>
<evidence type="ECO:0000256" key="7">
    <source>
        <dbReference type="ARBA" id="ARBA00004545"/>
    </source>
</evidence>
<dbReference type="SUPFAM" id="SSF57424">
    <property type="entry name" value="LDL receptor-like module"/>
    <property type="match status" value="9"/>
</dbReference>
<feature type="transmembrane region" description="Helical" evidence="31">
    <location>
        <begin position="1912"/>
        <end position="1937"/>
    </location>
</feature>
<evidence type="ECO:0000256" key="6">
    <source>
        <dbReference type="ARBA" id="ARBA00004480"/>
    </source>
</evidence>
<evidence type="ECO:0000256" key="28">
    <source>
        <dbReference type="PROSITE-ProRule" id="PRU00124"/>
    </source>
</evidence>
<dbReference type="GO" id="GO:0031901">
    <property type="term" value="C:early endosome membrane"/>
    <property type="evidence" value="ECO:0007669"/>
    <property type="project" value="UniProtKB-SubCell"/>
</dbReference>
<feature type="disulfide bond" evidence="28">
    <location>
        <begin position="983"/>
        <end position="1001"/>
    </location>
</feature>
<evidence type="ECO:0000256" key="8">
    <source>
        <dbReference type="ARBA" id="ARBA00007041"/>
    </source>
</evidence>
<dbReference type="PROSITE" id="PS51120">
    <property type="entry name" value="LDLRB"/>
    <property type="match status" value="1"/>
</dbReference>
<feature type="repeat" description="LDL-receptor class B" evidence="29">
    <location>
        <begin position="782"/>
        <end position="824"/>
    </location>
</feature>
<comment type="similarity">
    <text evidence="8">Belongs to the VPS10-related sortilin family. SORL1 subfamily.</text>
</comment>
<dbReference type="Gene3D" id="3.30.60.270">
    <property type="match status" value="1"/>
</dbReference>
<dbReference type="SMART" id="SM00192">
    <property type="entry name" value="LDLa"/>
    <property type="match status" value="9"/>
</dbReference>
<dbReference type="FunFam" id="4.10.400.10:FF:000045">
    <property type="entry name" value="Low-density lipoprotein receptor-related protein 2"/>
    <property type="match status" value="1"/>
</dbReference>
<feature type="disulfide bond" evidence="28">
    <location>
        <begin position="1219"/>
        <end position="1237"/>
    </location>
</feature>
<evidence type="ECO:0000256" key="23">
    <source>
        <dbReference type="ARBA" id="ARBA00023170"/>
    </source>
</evidence>
<dbReference type="InterPro" id="IPR002172">
    <property type="entry name" value="LDrepeatLR_classA_rpt"/>
</dbReference>
<dbReference type="SUPFAM" id="SSF49265">
    <property type="entry name" value="Fibronectin type III"/>
    <property type="match status" value="3"/>
</dbReference>
<evidence type="ECO:0000256" key="14">
    <source>
        <dbReference type="ARBA" id="ARBA00022692"/>
    </source>
</evidence>
<evidence type="ECO:0000256" key="21">
    <source>
        <dbReference type="ARBA" id="ARBA00023136"/>
    </source>
</evidence>
<dbReference type="InterPro" id="IPR031778">
    <property type="entry name" value="Sortilin_N"/>
</dbReference>
<keyword evidence="19 31" id="KW-1133">Transmembrane helix</keyword>
<feature type="disulfide bond" evidence="28">
    <location>
        <begin position="1015"/>
        <end position="1027"/>
    </location>
</feature>
<dbReference type="OMA" id="LCPDGME"/>
<keyword evidence="17" id="KW-0967">Endosome</keyword>
<evidence type="ECO:0000256" key="9">
    <source>
        <dbReference type="ARBA" id="ARBA00013467"/>
    </source>
</evidence>
<feature type="disulfide bond" evidence="28">
    <location>
        <begin position="1299"/>
        <end position="1311"/>
    </location>
</feature>
<feature type="disulfide bond" evidence="28">
    <location>
        <begin position="1096"/>
        <end position="1108"/>
    </location>
</feature>
<dbReference type="OrthoDB" id="6484126at2759"/>
<dbReference type="Pfam" id="PF00057">
    <property type="entry name" value="Ldl_recept_a"/>
    <property type="match status" value="9"/>
</dbReference>
<comment type="subcellular location">
    <subcellularLocation>
        <location evidence="3">Cell membrane</location>
        <topology evidence="3">Single-pass membrane protein</topology>
    </subcellularLocation>
    <subcellularLocation>
        <location evidence="4">Cytoplasmic vesicle</location>
        <location evidence="4">Secretory vesicle membrane</location>
        <topology evidence="4">Single-pass type I membrane protein</topology>
    </subcellularLocation>
    <subcellularLocation>
        <location evidence="2">Early endosome membrane</location>
        <topology evidence="2">Single-pass type I membrane protein</topology>
    </subcellularLocation>
    <subcellularLocation>
        <location evidence="1">Endoplasmic reticulum membrane</location>
        <topology evidence="1">Single-pass type I membrane protein</topology>
    </subcellularLocation>
    <subcellularLocation>
        <location evidence="7">Endosome</location>
        <location evidence="7">Multivesicular body membrane</location>
        <topology evidence="7">Single-pass type I membrane protein</topology>
    </subcellularLocation>
    <subcellularLocation>
        <location evidence="5">Golgi apparatus</location>
        <location evidence="5">trans-Golgi network membrane</location>
        <topology evidence="5">Single-pass type I membrane protein</topology>
    </subcellularLocation>
    <subcellularLocation>
        <location evidence="6">Recycling endosome membrane</location>
        <topology evidence="6">Single-pass type I membrane protein</topology>
    </subcellularLocation>
</comment>
<keyword evidence="21 31" id="KW-0472">Membrane</keyword>
<evidence type="ECO:0000256" key="2">
    <source>
        <dbReference type="ARBA" id="ARBA00004158"/>
    </source>
</evidence>
<keyword evidence="11" id="KW-1003">Cell membrane</keyword>
<dbReference type="STRING" id="407821.A0A087TP67"/>
<dbReference type="Gene3D" id="4.10.400.10">
    <property type="entry name" value="Low-density Lipoprotein Receptor"/>
    <property type="match status" value="9"/>
</dbReference>
<dbReference type="SUPFAM" id="SSF110296">
    <property type="entry name" value="Oligoxyloglucan reducing end-specific cellobiohydrolase"/>
    <property type="match status" value="1"/>
</dbReference>
<name>A0A087TP67_STEMI</name>
<feature type="compositionally biased region" description="Basic and acidic residues" evidence="30">
    <location>
        <begin position="1185"/>
        <end position="1194"/>
    </location>
</feature>
<feature type="disulfide bond" evidence="28">
    <location>
        <begin position="1306"/>
        <end position="1324"/>
    </location>
</feature>
<dbReference type="InterPro" id="IPR057841">
    <property type="entry name" value="FN3_SORL1"/>
</dbReference>
<feature type="domain" description="Fibronectin type-III" evidence="32">
    <location>
        <begin position="1535"/>
        <end position="1626"/>
    </location>
</feature>
<dbReference type="InterPro" id="IPR003961">
    <property type="entry name" value="FN3_dom"/>
</dbReference>
<keyword evidence="25" id="KW-0968">Cytoplasmic vesicle</keyword>
<dbReference type="SMART" id="SM00135">
    <property type="entry name" value="LY"/>
    <property type="match status" value="5"/>
</dbReference>
<feature type="disulfide bond" evidence="28">
    <location>
        <begin position="944"/>
        <end position="962"/>
    </location>
</feature>
<dbReference type="InterPro" id="IPR013783">
    <property type="entry name" value="Ig-like_fold"/>
</dbReference>
<evidence type="ECO:0000256" key="29">
    <source>
        <dbReference type="PROSITE-ProRule" id="PRU00461"/>
    </source>
</evidence>
<dbReference type="EMBL" id="KK116126">
    <property type="protein sequence ID" value="KFM66906.1"/>
    <property type="molecule type" value="Genomic_DNA"/>
</dbReference>
<keyword evidence="15" id="KW-0732">Signal</keyword>
<dbReference type="InterPro" id="IPR050310">
    <property type="entry name" value="VPS10-sortilin"/>
</dbReference>
<evidence type="ECO:0000256" key="5">
    <source>
        <dbReference type="ARBA" id="ARBA00004393"/>
    </source>
</evidence>
<dbReference type="GO" id="GO:0006892">
    <property type="term" value="P:post-Golgi vesicle-mediated transport"/>
    <property type="evidence" value="ECO:0007669"/>
    <property type="project" value="TreeGrafter"/>
</dbReference>
<evidence type="ECO:0000256" key="1">
    <source>
        <dbReference type="ARBA" id="ARBA00004115"/>
    </source>
</evidence>
<feature type="non-terminal residue" evidence="33">
    <location>
        <position position="1938"/>
    </location>
</feature>
<feature type="disulfide bond" evidence="28">
    <location>
        <begin position="937"/>
        <end position="949"/>
    </location>
</feature>
<dbReference type="InterPro" id="IPR031777">
    <property type="entry name" value="Sortilin_C"/>
</dbReference>
<feature type="domain" description="Fibronectin type-III" evidence="32">
    <location>
        <begin position="1627"/>
        <end position="1717"/>
    </location>
</feature>
<evidence type="ECO:0000256" key="20">
    <source>
        <dbReference type="ARBA" id="ARBA00023034"/>
    </source>
</evidence>
<dbReference type="Gene3D" id="2.120.10.30">
    <property type="entry name" value="TolB, C-terminal domain"/>
    <property type="match status" value="1"/>
</dbReference>
<dbReference type="SUPFAM" id="SSF63825">
    <property type="entry name" value="YWTD domain"/>
    <property type="match status" value="1"/>
</dbReference>
<keyword evidence="16" id="KW-0677">Repeat</keyword>
<feature type="domain" description="Fibronectin type-III" evidence="32">
    <location>
        <begin position="1440"/>
        <end position="1531"/>
    </location>
</feature>
<dbReference type="PROSITE" id="PS01209">
    <property type="entry name" value="LDLRA_1"/>
    <property type="match status" value="5"/>
</dbReference>
<keyword evidence="12" id="KW-0245">EGF-like domain</keyword>
<dbReference type="PROSITE" id="PS50068">
    <property type="entry name" value="LDLRA_2"/>
    <property type="match status" value="9"/>
</dbReference>
<evidence type="ECO:0000313" key="33">
    <source>
        <dbReference type="EMBL" id="KFM66906.1"/>
    </source>
</evidence>
<dbReference type="Pfam" id="PF25814">
    <property type="entry name" value="fn3_SORL1"/>
    <property type="match status" value="1"/>
</dbReference>
<evidence type="ECO:0000256" key="3">
    <source>
        <dbReference type="ARBA" id="ARBA00004162"/>
    </source>
</evidence>
<dbReference type="CDD" id="cd00063">
    <property type="entry name" value="FN3"/>
    <property type="match status" value="4"/>
</dbReference>
<dbReference type="CDD" id="cd00112">
    <property type="entry name" value="LDLa"/>
    <property type="match status" value="7"/>
</dbReference>
<dbReference type="GO" id="GO:0005789">
    <property type="term" value="C:endoplasmic reticulum membrane"/>
    <property type="evidence" value="ECO:0007669"/>
    <property type="project" value="UniProtKB-SubCell"/>
</dbReference>
<evidence type="ECO:0000256" key="16">
    <source>
        <dbReference type="ARBA" id="ARBA00022737"/>
    </source>
</evidence>
<dbReference type="Pfam" id="PF15901">
    <property type="entry name" value="Sortilin_C"/>
    <property type="match status" value="1"/>
</dbReference>
<feature type="disulfide bond" evidence="28">
    <location>
        <begin position="1152"/>
        <end position="1164"/>
    </location>
</feature>
<evidence type="ECO:0000256" key="17">
    <source>
        <dbReference type="ARBA" id="ARBA00022753"/>
    </source>
</evidence>
<feature type="disulfide bond" evidence="28">
    <location>
        <begin position="1115"/>
        <end position="1130"/>
    </location>
</feature>
<keyword evidence="23 33" id="KW-0675">Receptor</keyword>
<dbReference type="SMART" id="SM00060">
    <property type="entry name" value="FN3"/>
    <property type="match status" value="5"/>
</dbReference>
<evidence type="ECO:0000256" key="24">
    <source>
        <dbReference type="ARBA" id="ARBA00023180"/>
    </source>
</evidence>
<keyword evidence="22 28" id="KW-1015">Disulfide bond</keyword>
<dbReference type="InterPro" id="IPR023415">
    <property type="entry name" value="LDLR_class-A_CS"/>
</dbReference>
<feature type="disulfide bond" evidence="28">
    <location>
        <begin position="1272"/>
        <end position="1287"/>
    </location>
</feature>
<dbReference type="GO" id="GO:0055038">
    <property type="term" value="C:recycling endosome membrane"/>
    <property type="evidence" value="ECO:0007669"/>
    <property type="project" value="UniProtKB-SubCell"/>
</dbReference>
<dbReference type="PRINTS" id="PR00261">
    <property type="entry name" value="LDLRECEPTOR"/>
</dbReference>
<keyword evidence="24" id="KW-0325">Glycoprotein</keyword>
<keyword evidence="18" id="KW-0256">Endoplasmic reticulum</keyword>
<dbReference type="PANTHER" id="PTHR12106:SF27">
    <property type="entry name" value="SORTILIN-RELATED RECEPTOR"/>
    <property type="match status" value="1"/>
</dbReference>
<dbReference type="Pfam" id="PF00041">
    <property type="entry name" value="fn3"/>
    <property type="match status" value="3"/>
</dbReference>
<dbReference type="InterPro" id="IPR036116">
    <property type="entry name" value="FN3_sf"/>
</dbReference>
<feature type="disulfide bond" evidence="28">
    <location>
        <begin position="1159"/>
        <end position="1177"/>
    </location>
</feature>
<evidence type="ECO:0000256" key="22">
    <source>
        <dbReference type="ARBA" id="ARBA00023157"/>
    </source>
</evidence>
<feature type="disulfide bond" evidence="28">
    <location>
        <begin position="1103"/>
        <end position="1121"/>
    </location>
</feature>
<keyword evidence="34" id="KW-1185">Reference proteome</keyword>
<dbReference type="GO" id="GO:0006897">
    <property type="term" value="P:endocytosis"/>
    <property type="evidence" value="ECO:0007669"/>
    <property type="project" value="UniProtKB-KW"/>
</dbReference>
<dbReference type="GO" id="GO:0005886">
    <property type="term" value="C:plasma membrane"/>
    <property type="evidence" value="ECO:0007669"/>
    <property type="project" value="UniProtKB-SubCell"/>
</dbReference>
<feature type="region of interest" description="Disordered" evidence="30">
    <location>
        <begin position="1185"/>
        <end position="1207"/>
    </location>
</feature>
<feature type="disulfide bond" evidence="28">
    <location>
        <begin position="976"/>
        <end position="988"/>
    </location>
</feature>
<dbReference type="Gene3D" id="2.10.70.80">
    <property type="match status" value="1"/>
</dbReference>
<evidence type="ECO:0000256" key="27">
    <source>
        <dbReference type="ARBA" id="ARBA00032450"/>
    </source>
</evidence>
<evidence type="ECO:0000256" key="15">
    <source>
        <dbReference type="ARBA" id="ARBA00022729"/>
    </source>
</evidence>
<feature type="domain" description="Fibronectin type-III" evidence="32">
    <location>
        <begin position="1341"/>
        <end position="1436"/>
    </location>
</feature>
<evidence type="ECO:0000256" key="25">
    <source>
        <dbReference type="ARBA" id="ARBA00023329"/>
    </source>
</evidence>
<keyword evidence="10" id="KW-0813">Transport</keyword>
<feature type="disulfide bond" evidence="28">
    <location>
        <begin position="1212"/>
        <end position="1224"/>
    </location>
</feature>
<feature type="disulfide bond" evidence="28">
    <location>
        <begin position="1076"/>
        <end position="1091"/>
    </location>
</feature>
<evidence type="ECO:0000256" key="19">
    <source>
        <dbReference type="ARBA" id="ARBA00022989"/>
    </source>
</evidence>
<dbReference type="GO" id="GO:0005794">
    <property type="term" value="C:Golgi apparatus"/>
    <property type="evidence" value="ECO:0007669"/>
    <property type="project" value="UniProtKB-SubCell"/>
</dbReference>
<comment type="caution">
    <text evidence="28">Lacks conserved residue(s) required for the propagation of feature annotation.</text>
</comment>
<evidence type="ECO:0000259" key="32">
    <source>
        <dbReference type="PROSITE" id="PS50853"/>
    </source>
</evidence>
<feature type="disulfide bond" evidence="28">
    <location>
        <begin position="1318"/>
        <end position="1333"/>
    </location>
</feature>
<dbReference type="InterPro" id="IPR006581">
    <property type="entry name" value="VPS10"/>
</dbReference>
<dbReference type="Pfam" id="PF15902">
    <property type="entry name" value="Sortilin-Vps10"/>
    <property type="match status" value="1"/>
</dbReference>
<dbReference type="GO" id="GO:0030658">
    <property type="term" value="C:transport vesicle membrane"/>
    <property type="evidence" value="ECO:0007669"/>
    <property type="project" value="UniProtKB-SubCell"/>
</dbReference>
<feature type="disulfide bond" evidence="28">
    <location>
        <begin position="1231"/>
        <end position="1246"/>
    </location>
</feature>
<protein>
    <recommendedName>
        <fullName evidence="9">Sortilin-related receptor</fullName>
    </recommendedName>
    <alternativeName>
        <fullName evidence="26">Low-density lipoprotein receptor relative with 11 ligand-binding repeats</fullName>
    </alternativeName>
    <alternativeName>
        <fullName evidence="27">Sorting protein-related receptor containing LDLR class A repeats</fullName>
    </alternativeName>
</protein>
<evidence type="ECO:0000313" key="34">
    <source>
        <dbReference type="Proteomes" id="UP000054359"/>
    </source>
</evidence>
<feature type="disulfide bond" evidence="28">
    <location>
        <begin position="1171"/>
        <end position="1186"/>
    </location>
</feature>
<dbReference type="Pfam" id="PF00058">
    <property type="entry name" value="Ldl_recept_b"/>
    <property type="match status" value="2"/>
</dbReference>
<feature type="disulfide bond" evidence="28">
    <location>
        <begin position="995"/>
        <end position="1010"/>
    </location>
</feature>
<dbReference type="PANTHER" id="PTHR12106">
    <property type="entry name" value="SORTILIN RELATED"/>
    <property type="match status" value="1"/>
</dbReference>
<dbReference type="Proteomes" id="UP000054359">
    <property type="component" value="Unassembled WGS sequence"/>
</dbReference>
<evidence type="ECO:0000256" key="31">
    <source>
        <dbReference type="SAM" id="Phobius"/>
    </source>
</evidence>
<feature type="compositionally biased region" description="Polar residues" evidence="30">
    <location>
        <begin position="1195"/>
        <end position="1207"/>
    </location>
</feature>